<proteinExistence type="predicted"/>
<comment type="caution">
    <text evidence="7">The sequence shown here is derived from an EMBL/GenBank/DDBJ whole genome shotgun (WGS) entry which is preliminary data.</text>
</comment>
<protein>
    <submittedName>
        <fullName evidence="7">Uncharacterized membrane protein YidH (DUF202 family)</fullName>
    </submittedName>
</protein>
<keyword evidence="8" id="KW-1185">Reference proteome</keyword>
<evidence type="ECO:0000256" key="3">
    <source>
        <dbReference type="ARBA" id="ARBA00022989"/>
    </source>
</evidence>
<feature type="transmembrane region" description="Helical" evidence="5">
    <location>
        <begin position="86"/>
        <end position="108"/>
    </location>
</feature>
<dbReference type="AlphaFoldDB" id="A0A4R2QEG2"/>
<keyword evidence="3 5" id="KW-1133">Transmembrane helix</keyword>
<organism evidence="7 8">
    <name type="scientific">Tamaricihabitans halophyticus</name>
    <dbReference type="NCBI Taxonomy" id="1262583"/>
    <lineage>
        <taxon>Bacteria</taxon>
        <taxon>Bacillati</taxon>
        <taxon>Actinomycetota</taxon>
        <taxon>Actinomycetes</taxon>
        <taxon>Pseudonocardiales</taxon>
        <taxon>Pseudonocardiaceae</taxon>
        <taxon>Tamaricihabitans</taxon>
    </lineage>
</organism>
<evidence type="ECO:0000256" key="5">
    <source>
        <dbReference type="SAM" id="Phobius"/>
    </source>
</evidence>
<accession>A0A4R2QEG2</accession>
<evidence type="ECO:0000313" key="7">
    <source>
        <dbReference type="EMBL" id="TCP46854.1"/>
    </source>
</evidence>
<dbReference type="Proteomes" id="UP000294911">
    <property type="component" value="Unassembled WGS sequence"/>
</dbReference>
<dbReference type="Pfam" id="PF02656">
    <property type="entry name" value="DUF202"/>
    <property type="match status" value="1"/>
</dbReference>
<name>A0A4R2QEG2_9PSEU</name>
<evidence type="ECO:0000256" key="1">
    <source>
        <dbReference type="ARBA" id="ARBA00004127"/>
    </source>
</evidence>
<dbReference type="InterPro" id="IPR003807">
    <property type="entry name" value="DUF202"/>
</dbReference>
<feature type="transmembrane region" description="Helical" evidence="5">
    <location>
        <begin position="45"/>
        <end position="65"/>
    </location>
</feature>
<feature type="transmembrane region" description="Helical" evidence="5">
    <location>
        <begin position="20"/>
        <end position="39"/>
    </location>
</feature>
<reference evidence="7 8" key="1">
    <citation type="submission" date="2019-03" db="EMBL/GenBank/DDBJ databases">
        <title>Genomic Encyclopedia of Type Strains, Phase IV (KMG-IV): sequencing the most valuable type-strain genomes for metagenomic binning, comparative biology and taxonomic classification.</title>
        <authorList>
            <person name="Goeker M."/>
        </authorList>
    </citation>
    <scope>NUCLEOTIDE SEQUENCE [LARGE SCALE GENOMIC DNA]</scope>
    <source>
        <strain evidence="7 8">DSM 45765</strain>
    </source>
</reference>
<dbReference type="GO" id="GO:0012505">
    <property type="term" value="C:endomembrane system"/>
    <property type="evidence" value="ECO:0007669"/>
    <property type="project" value="UniProtKB-SubCell"/>
</dbReference>
<dbReference type="EMBL" id="SLXQ01000013">
    <property type="protein sequence ID" value="TCP46854.1"/>
    <property type="molecule type" value="Genomic_DNA"/>
</dbReference>
<sequence length="109" mass="11117">MSELAGTPDPGLQAERTALAWVRSCLALLVAAVALSRLVAYVNGVVAAVIAVGCIPLAVLVGVLAGARYRRSVRRFRLSRPVGDGLLPGAATLLVVLLGLAGLGYVLLG</sequence>
<evidence type="ECO:0000259" key="6">
    <source>
        <dbReference type="Pfam" id="PF02656"/>
    </source>
</evidence>
<dbReference type="RefSeq" id="WP_132879575.1">
    <property type="nucleotide sequence ID" value="NZ_SLXQ01000013.1"/>
</dbReference>
<evidence type="ECO:0000256" key="4">
    <source>
        <dbReference type="ARBA" id="ARBA00023136"/>
    </source>
</evidence>
<evidence type="ECO:0000256" key="2">
    <source>
        <dbReference type="ARBA" id="ARBA00022692"/>
    </source>
</evidence>
<evidence type="ECO:0000313" key="8">
    <source>
        <dbReference type="Proteomes" id="UP000294911"/>
    </source>
</evidence>
<keyword evidence="2 5" id="KW-0812">Transmembrane</keyword>
<keyword evidence="4 5" id="KW-0472">Membrane</keyword>
<comment type="subcellular location">
    <subcellularLocation>
        <location evidence="1">Endomembrane system</location>
        <topology evidence="1">Multi-pass membrane protein</topology>
    </subcellularLocation>
</comment>
<feature type="domain" description="DUF202" evidence="6">
    <location>
        <begin position="9"/>
        <end position="75"/>
    </location>
</feature>
<gene>
    <name evidence="7" type="ORF">EV191_113133</name>
</gene>